<proteinExistence type="predicted"/>
<protein>
    <submittedName>
        <fullName evidence="1">Uncharacterized protein</fullName>
    </submittedName>
</protein>
<evidence type="ECO:0000313" key="1">
    <source>
        <dbReference type="EMBL" id="QHU29443.1"/>
    </source>
</evidence>
<reference evidence="1" key="1">
    <citation type="journal article" date="2020" name="Nature">
        <title>Giant virus diversity and host interactions through global metagenomics.</title>
        <authorList>
            <person name="Schulz F."/>
            <person name="Roux S."/>
            <person name="Paez-Espino D."/>
            <person name="Jungbluth S."/>
            <person name="Walsh D.A."/>
            <person name="Denef V.J."/>
            <person name="McMahon K.D."/>
            <person name="Konstantinidis K.T."/>
            <person name="Eloe-Fadrosh E.A."/>
            <person name="Kyrpides N.C."/>
            <person name="Woyke T."/>
        </authorList>
    </citation>
    <scope>NUCLEOTIDE SEQUENCE</scope>
    <source>
        <strain evidence="1">GVMAG-M-3300027804-48</strain>
    </source>
</reference>
<organism evidence="1">
    <name type="scientific">viral metagenome</name>
    <dbReference type="NCBI Taxonomy" id="1070528"/>
    <lineage>
        <taxon>unclassified sequences</taxon>
        <taxon>metagenomes</taxon>
        <taxon>organismal metagenomes</taxon>
    </lineage>
</organism>
<dbReference type="AlphaFoldDB" id="A0A6C0LFW1"/>
<accession>A0A6C0LFW1</accession>
<sequence length="38" mass="4631">MFSIHDIEFYNLYSYTKIPINKKQLEDYDADNEQEEGE</sequence>
<dbReference type="EMBL" id="MN740489">
    <property type="protein sequence ID" value="QHU29443.1"/>
    <property type="molecule type" value="Genomic_DNA"/>
</dbReference>
<name>A0A6C0LFW1_9ZZZZ</name>